<evidence type="ECO:0000313" key="4">
    <source>
        <dbReference type="Proteomes" id="UP001652741"/>
    </source>
</evidence>
<dbReference type="NCBIfam" id="TIGR00121">
    <property type="entry name" value="birA_ligase"/>
    <property type="match status" value="1"/>
</dbReference>
<dbReference type="KEGG" id="sasa:106567688"/>
<dbReference type="STRING" id="8030.ENSSSAP00000087240"/>
<dbReference type="InterPro" id="IPR045864">
    <property type="entry name" value="aa-tRNA-synth_II/BPL/LPL"/>
</dbReference>
<dbReference type="PROSITE" id="PS51733">
    <property type="entry name" value="BPL_LPL_CATALYTIC"/>
    <property type="match status" value="1"/>
</dbReference>
<keyword evidence="4" id="KW-1185">Reference proteome</keyword>
<keyword evidence="2 5" id="KW-0436">Ligase</keyword>
<comment type="similarity">
    <text evidence="1">Belongs to the biotin--protein ligase family.</text>
</comment>
<dbReference type="OrthoDB" id="10250105at2759"/>
<feature type="domain" description="BPL/LPL catalytic" evidence="3">
    <location>
        <begin position="716"/>
        <end position="914"/>
    </location>
</feature>
<sequence>MTIYSGKSFSVNNREATVRSNLSRGEAIPYGLKNGFPNVKKMLITLCYVYLWVRFQKCYTVVIRSTLHRLCGGSKTNASNVSFTFCALNPLGKPRLQKGQPTSLQSVNKQLSPPLPEEDVFLKLGDKAIYITEPQACEDLSKWTLLWGSSLSCGPRIENISFIIEATSGQRVGSQAHHTTENKKVLKWSDYCLPLACSPVQPFRAVAQASVDNFSRLGVAFMEDRLQLDNGLVPSKIVSVLLRESAFKELLEKGKSEKHISSLNLKKQTEIILSEPSPCEWEVLSVRGDLQLTQNRKCSLLQPPEIQRALVERRGSEPLRGVSPGVDSGDNSLGINHQHMEGHGRHLHLSSCHECLELENSTILSVKYASVDNIPDLPDDYATCTDSGDETLDEFEEDEAESFVGQSRRVNVTGKPPNVLVFTGGCQERFQRVRSLLGECIDMDSYTVYPLRPQQALSEPWLESAILLVLASDEPLTPQLQARFLAYLEQGGRVLGLSSTLCPTGLALVPRNSRRSQICRLSFTKADTTELDLSVLASGSVFVREPQSGGDPGETEVWGELKLDGDGGDKDMVIVRVTRGEDRGEAVLCQVHLETAPNSEDIVSSQGFDELKMSNARRYEVLTEIITSLGLSCEQCQAPPASPVYLLATSEERRASFLKWLHTQLDKEGLLKCSKAFLKVVPSAELQAGPPLLPKGTLALVTDAPEAQSWEQFSLQTYSQHLETRTLGRTLLYTQVTPTTMDLLEGLMLQLPEKMGLTAIAARQTQGRGRGGNAWLSPLGCAMFSVHVQVAVSSRLGQRIPFLQHLAALAVVEAVRTLPGYQDIDLRVKWPNDIYYGNLMKLGGVLVTSTVMGPTFHLLIGCGFNVSNSNPTIAINDLVMQHNRERGTSLEALSSAQLIGRTLTCLEQLISDFQDRGSEAVLPLYYKRWVHNGTQVRLWSEDGPQAVVVGLDDNGFLQVRSEEQGVVSVQPDGNSFDMLRNLVVTKQR</sequence>
<dbReference type="GeneID" id="106567688"/>
<organism evidence="4 5">
    <name type="scientific">Salmo salar</name>
    <name type="common">Atlantic salmon</name>
    <dbReference type="NCBI Taxonomy" id="8030"/>
    <lineage>
        <taxon>Eukaryota</taxon>
        <taxon>Metazoa</taxon>
        <taxon>Chordata</taxon>
        <taxon>Craniata</taxon>
        <taxon>Vertebrata</taxon>
        <taxon>Euteleostomi</taxon>
        <taxon>Actinopterygii</taxon>
        <taxon>Neopterygii</taxon>
        <taxon>Teleostei</taxon>
        <taxon>Protacanthopterygii</taxon>
        <taxon>Salmoniformes</taxon>
        <taxon>Salmonidae</taxon>
        <taxon>Salmoninae</taxon>
        <taxon>Salmo</taxon>
    </lineage>
</organism>
<dbReference type="GO" id="GO:0004077">
    <property type="term" value="F:biotin--[biotin carboxyl-carrier protein] ligase activity"/>
    <property type="evidence" value="ECO:0007669"/>
    <property type="project" value="InterPro"/>
</dbReference>
<dbReference type="PANTHER" id="PTHR12835:SF5">
    <property type="entry name" value="BIOTIN--PROTEIN LIGASE"/>
    <property type="match status" value="1"/>
</dbReference>
<evidence type="ECO:0000259" key="3">
    <source>
        <dbReference type="PROSITE" id="PS51733"/>
    </source>
</evidence>
<dbReference type="GO" id="GO:0005737">
    <property type="term" value="C:cytoplasm"/>
    <property type="evidence" value="ECO:0007669"/>
    <property type="project" value="TreeGrafter"/>
</dbReference>
<dbReference type="InterPro" id="IPR003142">
    <property type="entry name" value="BPL_C"/>
</dbReference>
<dbReference type="CTD" id="3141"/>
<dbReference type="InterPro" id="IPR004408">
    <property type="entry name" value="Biotin_CoA_COase_ligase"/>
</dbReference>
<gene>
    <name evidence="5" type="primary">hlcs</name>
</gene>
<evidence type="ECO:0000313" key="5">
    <source>
        <dbReference type="RefSeq" id="XP_013992747.1"/>
    </source>
</evidence>
<dbReference type="PANTHER" id="PTHR12835">
    <property type="entry name" value="BIOTIN PROTEIN LIGASE"/>
    <property type="match status" value="1"/>
</dbReference>
<dbReference type="InterPro" id="IPR004143">
    <property type="entry name" value="BPL_LPL_catalytic"/>
</dbReference>
<dbReference type="Gene3D" id="3.30.930.10">
    <property type="entry name" value="Bira Bifunctional Protein, Domain 2"/>
    <property type="match status" value="1"/>
</dbReference>
<dbReference type="RefSeq" id="XP_013992747.1">
    <property type="nucleotide sequence ID" value="XM_014137272.2"/>
</dbReference>
<dbReference type="PaxDb" id="8030-ENSSSAP00000087240"/>
<evidence type="ECO:0000256" key="1">
    <source>
        <dbReference type="ARBA" id="ARBA00009934"/>
    </source>
</evidence>
<proteinExistence type="inferred from homology"/>
<name>A0A1S3LP74_SALSA</name>
<dbReference type="AlphaFoldDB" id="A0A1S3LP74"/>
<dbReference type="CDD" id="cd16442">
    <property type="entry name" value="BPL"/>
    <property type="match status" value="1"/>
</dbReference>
<protein>
    <submittedName>
        <fullName evidence="5">Biotin--protein ligase isoform X1</fullName>
    </submittedName>
</protein>
<dbReference type="Proteomes" id="UP001652741">
    <property type="component" value="Chromosome ssa13"/>
</dbReference>
<dbReference type="Bgee" id="ENSSSAG00000069647">
    <property type="expression patterns" value="Expressed in pituitary gland and 23 other cell types or tissues"/>
</dbReference>
<accession>A0A1S3LP74</accession>
<dbReference type="Pfam" id="PF02237">
    <property type="entry name" value="BPL_C"/>
    <property type="match status" value="1"/>
</dbReference>
<evidence type="ECO:0000256" key="2">
    <source>
        <dbReference type="ARBA" id="ARBA00022598"/>
    </source>
</evidence>
<dbReference type="Pfam" id="PF03099">
    <property type="entry name" value="BPL_LplA_LipB"/>
    <property type="match status" value="1"/>
</dbReference>
<reference evidence="5" key="1">
    <citation type="submission" date="2025-08" db="UniProtKB">
        <authorList>
            <consortium name="RefSeq"/>
        </authorList>
    </citation>
    <scope>IDENTIFICATION</scope>
</reference>
<dbReference type="SUPFAM" id="SSF55681">
    <property type="entry name" value="Class II aaRS and biotin synthetases"/>
    <property type="match status" value="1"/>
</dbReference>